<reference evidence="2" key="1">
    <citation type="submission" date="2022-10" db="EMBL/GenBank/DDBJ databases">
        <title>The complete genomes of actinobacterial strains from the NBC collection.</title>
        <authorList>
            <person name="Joergensen T.S."/>
            <person name="Alvarez Arevalo M."/>
            <person name="Sterndorff E.B."/>
            <person name="Faurdal D."/>
            <person name="Vuksanovic O."/>
            <person name="Mourched A.-S."/>
            <person name="Charusanti P."/>
            <person name="Shaw S."/>
            <person name="Blin K."/>
            <person name="Weber T."/>
        </authorList>
    </citation>
    <scope>NUCLEOTIDE SEQUENCE</scope>
    <source>
        <strain evidence="2">NBC_00222</strain>
    </source>
</reference>
<dbReference type="HAMAP" id="MF_00336">
    <property type="entry name" value="BioD"/>
    <property type="match status" value="1"/>
</dbReference>
<dbReference type="Gene3D" id="3.40.50.300">
    <property type="entry name" value="P-loop containing nucleotide triphosphate hydrolases"/>
    <property type="match status" value="1"/>
</dbReference>
<comment type="caution">
    <text evidence="1">Lacks conserved residue(s) required for the propagation of feature annotation.</text>
</comment>
<dbReference type="Pfam" id="PF13500">
    <property type="entry name" value="AAA_26"/>
    <property type="match status" value="1"/>
</dbReference>
<comment type="catalytic activity">
    <reaction evidence="1">
        <text>(7R,8S)-7,8-diammoniononanoate + CO2 + ATP = (4R,5S)-dethiobiotin + ADP + phosphate + 3 H(+)</text>
        <dbReference type="Rhea" id="RHEA:15805"/>
        <dbReference type="ChEBI" id="CHEBI:15378"/>
        <dbReference type="ChEBI" id="CHEBI:16526"/>
        <dbReference type="ChEBI" id="CHEBI:30616"/>
        <dbReference type="ChEBI" id="CHEBI:43474"/>
        <dbReference type="ChEBI" id="CHEBI:149469"/>
        <dbReference type="ChEBI" id="CHEBI:149473"/>
        <dbReference type="ChEBI" id="CHEBI:456216"/>
        <dbReference type="EC" id="6.3.3.3"/>
    </reaction>
</comment>
<keyword evidence="1 2" id="KW-0436">Ligase</keyword>
<evidence type="ECO:0000256" key="1">
    <source>
        <dbReference type="HAMAP-Rule" id="MF_00336"/>
    </source>
</evidence>
<dbReference type="InterPro" id="IPR004472">
    <property type="entry name" value="DTB_synth_BioD"/>
</dbReference>
<keyword evidence="3" id="KW-1185">Reference proteome</keyword>
<keyword evidence="1" id="KW-0547">Nucleotide-binding</keyword>
<dbReference type="InterPro" id="IPR027417">
    <property type="entry name" value="P-loop_NTPase"/>
</dbReference>
<keyword evidence="1" id="KW-0963">Cytoplasm</keyword>
<keyword evidence="1" id="KW-0093">Biotin biosynthesis</keyword>
<dbReference type="EC" id="6.3.3.3" evidence="1"/>
<comment type="similarity">
    <text evidence="1">Belongs to the dethiobiotin synthetase family.</text>
</comment>
<feature type="active site" evidence="1">
    <location>
        <position position="47"/>
    </location>
</feature>
<feature type="binding site" evidence="1">
    <location>
        <position position="60"/>
    </location>
    <ligand>
        <name>Mg(2+)</name>
        <dbReference type="ChEBI" id="CHEBI:18420"/>
    </ligand>
</feature>
<dbReference type="PANTHER" id="PTHR43210:SF5">
    <property type="entry name" value="DETHIOBIOTIN SYNTHETASE"/>
    <property type="match status" value="1"/>
</dbReference>
<keyword evidence="1" id="KW-0460">Magnesium</keyword>
<evidence type="ECO:0000313" key="2">
    <source>
        <dbReference type="EMBL" id="WUQ87729.1"/>
    </source>
</evidence>
<feature type="binding site" evidence="1">
    <location>
        <position position="26"/>
    </location>
    <ligand>
        <name>Mg(2+)</name>
        <dbReference type="ChEBI" id="CHEBI:18420"/>
    </ligand>
</feature>
<dbReference type="PANTHER" id="PTHR43210">
    <property type="entry name" value="DETHIOBIOTIN SYNTHETASE"/>
    <property type="match status" value="1"/>
</dbReference>
<comment type="cofactor">
    <cofactor evidence="1">
        <name>Mg(2+)</name>
        <dbReference type="ChEBI" id="CHEBI:18420"/>
    </cofactor>
</comment>
<feature type="binding site" evidence="1">
    <location>
        <position position="60"/>
    </location>
    <ligand>
        <name>ATP</name>
        <dbReference type="ChEBI" id="CHEBI:30616"/>
    </ligand>
</feature>
<name>A0ABZ1U9S6_9ACTN</name>
<feature type="binding site" evidence="1">
    <location>
        <begin position="126"/>
        <end position="129"/>
    </location>
    <ligand>
        <name>ATP</name>
        <dbReference type="ChEBI" id="CHEBI:30616"/>
    </ligand>
</feature>
<protein>
    <recommendedName>
        <fullName evidence="1">ATP-dependent dethiobiotin synthetase BioD</fullName>
        <ecNumber evidence="1">6.3.3.3</ecNumber>
    </recommendedName>
    <alternativeName>
        <fullName evidence="1">DTB synthetase</fullName>
        <shortName evidence="1">DTBS</shortName>
    </alternativeName>
    <alternativeName>
        <fullName evidence="1">Dethiobiotin synthase</fullName>
    </alternativeName>
</protein>
<feature type="binding site" evidence="1">
    <location>
        <position position="51"/>
    </location>
    <ligand>
        <name>substrate</name>
    </ligand>
</feature>
<feature type="binding site" evidence="1">
    <location>
        <position position="126"/>
    </location>
    <ligand>
        <name>Mg(2+)</name>
        <dbReference type="ChEBI" id="CHEBI:18420"/>
    </ligand>
</feature>
<sequence>MSRDTDGATGGRVVFVTGTGTEVGKTVTTAAVTAAALRAGLRVAVLKPGQTGVAPDEPGDAEEVRRLAGPAAPTPDALTLRELARYPEPLAPDTAARRSGLPCLAAEDVAKEVAALAERHDLVLVEGAGGLLVRYDEQGRTLADQARAVRELGLPAEVLLVATAGLGTLNTTALTAEALAARGLPLLGVVVGAWPDSPGLADRCNLTDLPRAAAGAPLLGALPEHAGRAADFTALAVAALAPALHGDWDAAAFTAEHGAG</sequence>
<dbReference type="NCBIfam" id="TIGR00347">
    <property type="entry name" value="bioD"/>
    <property type="match status" value="1"/>
</dbReference>
<proteinExistence type="inferred from homology"/>
<dbReference type="RefSeq" id="WP_328958286.1">
    <property type="nucleotide sequence ID" value="NZ_CP108110.1"/>
</dbReference>
<dbReference type="GO" id="GO:0004141">
    <property type="term" value="F:dethiobiotin synthase activity"/>
    <property type="evidence" value="ECO:0007669"/>
    <property type="project" value="UniProtKB-EC"/>
</dbReference>
<keyword evidence="1" id="KW-0479">Metal-binding</keyword>
<comment type="pathway">
    <text evidence="1">Cofactor biosynthesis; biotin biosynthesis; biotin from 7,8-diaminononanoate: step 1/2.</text>
</comment>
<dbReference type="PIRSF" id="PIRSF006755">
    <property type="entry name" value="DTB_synth"/>
    <property type="match status" value="1"/>
</dbReference>
<dbReference type="SUPFAM" id="SSF52540">
    <property type="entry name" value="P-loop containing nucleoside triphosphate hydrolases"/>
    <property type="match status" value="1"/>
</dbReference>
<feature type="binding site" evidence="1">
    <location>
        <begin position="22"/>
        <end position="27"/>
    </location>
    <ligand>
        <name>ATP</name>
        <dbReference type="ChEBI" id="CHEBI:30616"/>
    </ligand>
</feature>
<gene>
    <name evidence="1 2" type="primary">bioD</name>
    <name evidence="2" type="ORF">OHA16_34975</name>
</gene>
<accession>A0ABZ1U9S6</accession>
<keyword evidence="1" id="KW-0067">ATP-binding</keyword>
<comment type="subunit">
    <text evidence="1">Homodimer.</text>
</comment>
<dbReference type="Proteomes" id="UP001432222">
    <property type="component" value="Chromosome"/>
</dbReference>
<evidence type="ECO:0000313" key="3">
    <source>
        <dbReference type="Proteomes" id="UP001432222"/>
    </source>
</evidence>
<organism evidence="2 3">
    <name type="scientific">Kitasatospora purpeofusca</name>
    <dbReference type="NCBI Taxonomy" id="67352"/>
    <lineage>
        <taxon>Bacteria</taxon>
        <taxon>Bacillati</taxon>
        <taxon>Actinomycetota</taxon>
        <taxon>Actinomycetes</taxon>
        <taxon>Kitasatosporales</taxon>
        <taxon>Streptomycetaceae</taxon>
        <taxon>Kitasatospora</taxon>
    </lineage>
</organism>
<comment type="function">
    <text evidence="1">Catalyzes a mechanistically unusual reaction, the ATP-dependent insertion of CO2 between the N7 and N8 nitrogen atoms of 7,8-diaminopelargonic acid (DAPA, also called 7,8-diammoniononanoate) to form a ureido ring.</text>
</comment>
<dbReference type="EMBL" id="CP108110">
    <property type="protein sequence ID" value="WUQ87729.1"/>
    <property type="molecule type" value="Genomic_DNA"/>
</dbReference>
<dbReference type="CDD" id="cd03109">
    <property type="entry name" value="DTBS"/>
    <property type="match status" value="1"/>
</dbReference>
<comment type="subcellular location">
    <subcellularLocation>
        <location evidence="1">Cytoplasm</location>
    </subcellularLocation>
</comment>